<dbReference type="Gene3D" id="1.10.1220.10">
    <property type="entry name" value="Met repressor-like"/>
    <property type="match status" value="1"/>
</dbReference>
<organism evidence="1">
    <name type="scientific">marine sediment metagenome</name>
    <dbReference type="NCBI Taxonomy" id="412755"/>
    <lineage>
        <taxon>unclassified sequences</taxon>
        <taxon>metagenomes</taxon>
        <taxon>ecological metagenomes</taxon>
    </lineage>
</organism>
<sequence length="49" mass="5705">MKTELIGIRIAPEMRERLQKIADEETRSLSNLVLKILKDFLANYEKSAK</sequence>
<dbReference type="SUPFAM" id="SSF47598">
    <property type="entry name" value="Ribbon-helix-helix"/>
    <property type="match status" value="1"/>
</dbReference>
<gene>
    <name evidence="1" type="ORF">LCGC14_1846860</name>
</gene>
<accession>A0A0F9IR36</accession>
<protein>
    <submittedName>
        <fullName evidence="1">Uncharacterized protein</fullName>
    </submittedName>
</protein>
<name>A0A0F9IR36_9ZZZZ</name>
<proteinExistence type="predicted"/>
<reference evidence="1" key="1">
    <citation type="journal article" date="2015" name="Nature">
        <title>Complex archaea that bridge the gap between prokaryotes and eukaryotes.</title>
        <authorList>
            <person name="Spang A."/>
            <person name="Saw J.H."/>
            <person name="Jorgensen S.L."/>
            <person name="Zaremba-Niedzwiedzka K."/>
            <person name="Martijn J."/>
            <person name="Lind A.E."/>
            <person name="van Eijk R."/>
            <person name="Schleper C."/>
            <person name="Guy L."/>
            <person name="Ettema T.J."/>
        </authorList>
    </citation>
    <scope>NUCLEOTIDE SEQUENCE</scope>
</reference>
<dbReference type="InterPro" id="IPR013321">
    <property type="entry name" value="Arc_rbn_hlx_hlx"/>
</dbReference>
<evidence type="ECO:0000313" key="1">
    <source>
        <dbReference type="EMBL" id="KKL96200.1"/>
    </source>
</evidence>
<dbReference type="InterPro" id="IPR010985">
    <property type="entry name" value="Ribbon_hlx_hlx"/>
</dbReference>
<dbReference type="AlphaFoldDB" id="A0A0F9IR36"/>
<dbReference type="EMBL" id="LAZR01018494">
    <property type="protein sequence ID" value="KKL96200.1"/>
    <property type="molecule type" value="Genomic_DNA"/>
</dbReference>
<dbReference type="GO" id="GO:0006355">
    <property type="term" value="P:regulation of DNA-templated transcription"/>
    <property type="evidence" value="ECO:0007669"/>
    <property type="project" value="InterPro"/>
</dbReference>
<comment type="caution">
    <text evidence="1">The sequence shown here is derived from an EMBL/GenBank/DDBJ whole genome shotgun (WGS) entry which is preliminary data.</text>
</comment>